<name>A0A1H5ZF18_9GAMM</name>
<comment type="subunit">
    <text evidence="6">Homodimer.</text>
</comment>
<comment type="similarity">
    <text evidence="6">Belongs to the azoreductase type 1 family.</text>
</comment>
<dbReference type="PANTHER" id="PTHR43741:SF2">
    <property type="entry name" value="FMN-DEPENDENT NADH:QUINONE OXIDOREDUCTASE"/>
    <property type="match status" value="1"/>
</dbReference>
<protein>
    <recommendedName>
        <fullName evidence="6">FMN dependent NADH:quinone oxidoreductase</fullName>
        <ecNumber evidence="6">1.6.5.-</ecNumber>
    </recommendedName>
    <alternativeName>
        <fullName evidence="6">Azo-dye reductase</fullName>
    </alternativeName>
    <alternativeName>
        <fullName evidence="6">FMN-dependent NADH-azo compound oxidoreductase</fullName>
    </alternativeName>
    <alternativeName>
        <fullName evidence="6">FMN-dependent NADH-azoreductase</fullName>
        <ecNumber evidence="6">1.7.1.17</ecNumber>
    </alternativeName>
</protein>
<dbReference type="EMBL" id="FNVQ01000001">
    <property type="protein sequence ID" value="SEG34680.1"/>
    <property type="molecule type" value="Genomic_DNA"/>
</dbReference>
<evidence type="ECO:0000256" key="2">
    <source>
        <dbReference type="ARBA" id="ARBA00022643"/>
    </source>
</evidence>
<dbReference type="GO" id="GO:0010181">
    <property type="term" value="F:FMN binding"/>
    <property type="evidence" value="ECO:0007669"/>
    <property type="project" value="UniProtKB-UniRule"/>
</dbReference>
<comment type="catalytic activity">
    <reaction evidence="5">
        <text>N,N-dimethyl-1,4-phenylenediamine + anthranilate + 2 NAD(+) = 2-(4-dimethylaminophenyl)diazenylbenzoate + 2 NADH + 2 H(+)</text>
        <dbReference type="Rhea" id="RHEA:55872"/>
        <dbReference type="ChEBI" id="CHEBI:15378"/>
        <dbReference type="ChEBI" id="CHEBI:15783"/>
        <dbReference type="ChEBI" id="CHEBI:16567"/>
        <dbReference type="ChEBI" id="CHEBI:57540"/>
        <dbReference type="ChEBI" id="CHEBI:57945"/>
        <dbReference type="ChEBI" id="CHEBI:71579"/>
        <dbReference type="EC" id="1.7.1.17"/>
    </reaction>
    <physiologicalReaction direction="right-to-left" evidence="5">
        <dbReference type="Rhea" id="RHEA:55874"/>
    </physiologicalReaction>
</comment>
<comment type="caution">
    <text evidence="6">Lacks conserved residue(s) required for the propagation of feature annotation.</text>
</comment>
<dbReference type="EC" id="1.7.1.17" evidence="6"/>
<dbReference type="GO" id="GO:0016652">
    <property type="term" value="F:oxidoreductase activity, acting on NAD(P)H as acceptor"/>
    <property type="evidence" value="ECO:0007669"/>
    <property type="project" value="UniProtKB-UniRule"/>
</dbReference>
<evidence type="ECO:0000256" key="4">
    <source>
        <dbReference type="ARBA" id="ARBA00023027"/>
    </source>
</evidence>
<keyword evidence="3 6" id="KW-0560">Oxidoreductase</keyword>
<dbReference type="HAMAP" id="MF_01216">
    <property type="entry name" value="Azoreductase_type1"/>
    <property type="match status" value="1"/>
</dbReference>
<dbReference type="Pfam" id="PF02525">
    <property type="entry name" value="Flavodoxin_2"/>
    <property type="match status" value="1"/>
</dbReference>
<evidence type="ECO:0000313" key="8">
    <source>
        <dbReference type="EMBL" id="SEG34680.1"/>
    </source>
</evidence>
<proteinExistence type="inferred from homology"/>
<evidence type="ECO:0000313" key="9">
    <source>
        <dbReference type="Proteomes" id="UP000236745"/>
    </source>
</evidence>
<dbReference type="AlphaFoldDB" id="A0A1H5ZF18"/>
<dbReference type="Gene3D" id="3.40.50.360">
    <property type="match status" value="1"/>
</dbReference>
<dbReference type="GO" id="GO:0009055">
    <property type="term" value="F:electron transfer activity"/>
    <property type="evidence" value="ECO:0007669"/>
    <property type="project" value="UniProtKB-UniRule"/>
</dbReference>
<feature type="binding site" evidence="6">
    <location>
        <begin position="96"/>
        <end position="99"/>
    </location>
    <ligand>
        <name>FMN</name>
        <dbReference type="ChEBI" id="CHEBI:58210"/>
    </ligand>
</feature>
<dbReference type="Proteomes" id="UP000236745">
    <property type="component" value="Unassembled WGS sequence"/>
</dbReference>
<evidence type="ECO:0000256" key="5">
    <source>
        <dbReference type="ARBA" id="ARBA00048542"/>
    </source>
</evidence>
<dbReference type="InterPro" id="IPR050104">
    <property type="entry name" value="FMN-dep_NADH:Q_OxRdtase_AzoR1"/>
</dbReference>
<dbReference type="EC" id="1.6.5.-" evidence="6"/>
<evidence type="ECO:0000256" key="6">
    <source>
        <dbReference type="HAMAP-Rule" id="MF_01216"/>
    </source>
</evidence>
<accession>A0A1H5ZF18</accession>
<keyword evidence="2 6" id="KW-0288">FMN</keyword>
<dbReference type="PANTHER" id="PTHR43741">
    <property type="entry name" value="FMN-DEPENDENT NADH-AZOREDUCTASE 1"/>
    <property type="match status" value="1"/>
</dbReference>
<comment type="function">
    <text evidence="6">Quinone reductase that provides resistance to thiol-specific stress caused by electrophilic quinones.</text>
</comment>
<dbReference type="InterPro" id="IPR023048">
    <property type="entry name" value="NADH:quinone_OxRdtase_FMN_depd"/>
</dbReference>
<evidence type="ECO:0000256" key="1">
    <source>
        <dbReference type="ARBA" id="ARBA00022630"/>
    </source>
</evidence>
<keyword evidence="1 6" id="KW-0285">Flavoprotein</keyword>
<evidence type="ECO:0000256" key="3">
    <source>
        <dbReference type="ARBA" id="ARBA00023002"/>
    </source>
</evidence>
<gene>
    <name evidence="6" type="primary">azoR</name>
    <name evidence="8" type="ORF">SAMN05444390_1012136</name>
</gene>
<sequence>MATLLYVKSSIFGDQGQSSQLAEQLIADWKGKNPQGEVVTRDLFADAIPHLDAERFGALISSPDERTGEQQAIVDFSDQLIEEIRQADMLVIGVPMYNFGVPSQMKAWIDHLARAGVTFKYTESGSVGLLEDKPVLLLATRGGQYKDAGADFQIPFLTQFLGFVGLNDTRVIYVEGLAMGDELAQQALTAAKQALGEQLQ</sequence>
<comment type="catalytic activity">
    <reaction evidence="6">
        <text>2 a quinone + NADH + H(+) = 2 a 1,4-benzosemiquinone + NAD(+)</text>
        <dbReference type="Rhea" id="RHEA:65952"/>
        <dbReference type="ChEBI" id="CHEBI:15378"/>
        <dbReference type="ChEBI" id="CHEBI:57540"/>
        <dbReference type="ChEBI" id="CHEBI:57945"/>
        <dbReference type="ChEBI" id="CHEBI:132124"/>
        <dbReference type="ChEBI" id="CHEBI:134225"/>
    </reaction>
</comment>
<dbReference type="OrthoDB" id="9787136at2"/>
<keyword evidence="9" id="KW-1185">Reference proteome</keyword>
<feature type="domain" description="Flavodoxin-like fold" evidence="7">
    <location>
        <begin position="3"/>
        <end position="199"/>
    </location>
</feature>
<comment type="cofactor">
    <cofactor evidence="6">
        <name>FMN</name>
        <dbReference type="ChEBI" id="CHEBI:58210"/>
    </cofactor>
    <text evidence="6">Binds 1 FMN per subunit.</text>
</comment>
<dbReference type="RefSeq" id="WP_104002970.1">
    <property type="nucleotide sequence ID" value="NZ_FNVQ01000001.1"/>
</dbReference>
<reference evidence="8 9" key="1">
    <citation type="submission" date="2016-10" db="EMBL/GenBank/DDBJ databases">
        <authorList>
            <person name="de Groot N.N."/>
        </authorList>
    </citation>
    <scope>NUCLEOTIDE SEQUENCE [LARGE SCALE GENOMIC DNA]</scope>
    <source>
        <strain evidence="8 9">DSM 22012</strain>
    </source>
</reference>
<comment type="function">
    <text evidence="6">Also exhibits azoreductase activity. Catalyzes the reductive cleavage of the azo bond in aromatic azo compounds to the corresponding amines.</text>
</comment>
<organism evidence="8 9">
    <name type="scientific">Marinobacterium lutimaris</name>
    <dbReference type="NCBI Taxonomy" id="568106"/>
    <lineage>
        <taxon>Bacteria</taxon>
        <taxon>Pseudomonadati</taxon>
        <taxon>Pseudomonadota</taxon>
        <taxon>Gammaproteobacteria</taxon>
        <taxon>Oceanospirillales</taxon>
        <taxon>Oceanospirillaceae</taxon>
        <taxon>Marinobacterium</taxon>
    </lineage>
</organism>
<keyword evidence="4 6" id="KW-0520">NAD</keyword>
<evidence type="ECO:0000259" key="7">
    <source>
        <dbReference type="Pfam" id="PF02525"/>
    </source>
</evidence>
<dbReference type="InterPro" id="IPR029039">
    <property type="entry name" value="Flavoprotein-like_sf"/>
</dbReference>
<feature type="binding site" evidence="6">
    <location>
        <begin position="140"/>
        <end position="143"/>
    </location>
    <ligand>
        <name>FMN</name>
        <dbReference type="ChEBI" id="CHEBI:58210"/>
    </ligand>
</feature>
<dbReference type="GO" id="GO:0016655">
    <property type="term" value="F:oxidoreductase activity, acting on NAD(P)H, quinone or similar compound as acceptor"/>
    <property type="evidence" value="ECO:0007669"/>
    <property type="project" value="InterPro"/>
</dbReference>
<feature type="binding site" evidence="6">
    <location>
        <position position="10"/>
    </location>
    <ligand>
        <name>FMN</name>
        <dbReference type="ChEBI" id="CHEBI:58210"/>
    </ligand>
</feature>
<dbReference type="SUPFAM" id="SSF52218">
    <property type="entry name" value="Flavoproteins"/>
    <property type="match status" value="1"/>
</dbReference>
<dbReference type="InterPro" id="IPR003680">
    <property type="entry name" value="Flavodoxin_fold"/>
</dbReference>